<protein>
    <submittedName>
        <fullName evidence="2">Uncharacterized protein</fullName>
    </submittedName>
</protein>
<reference evidence="2 3" key="1">
    <citation type="submission" date="2021-01" db="EMBL/GenBank/DDBJ databases">
        <title>Chromosome-level genome assembly of a human fungal pathogen reveals clustering of transcriptionally co-regulated genes.</title>
        <authorList>
            <person name="Voorhies M."/>
            <person name="Cohen S."/>
            <person name="Shea T.P."/>
            <person name="Petrus S."/>
            <person name="Munoz J.F."/>
            <person name="Poplawski S."/>
            <person name="Goldman W.E."/>
            <person name="Michael T."/>
            <person name="Cuomo C.A."/>
            <person name="Sil A."/>
            <person name="Beyhan S."/>
        </authorList>
    </citation>
    <scope>NUCLEOTIDE SEQUENCE [LARGE SCALE GENOMIC DNA]</scope>
    <source>
        <strain evidence="2 3">G184AR</strain>
    </source>
</reference>
<evidence type="ECO:0000256" key="1">
    <source>
        <dbReference type="SAM" id="MobiDB-lite"/>
    </source>
</evidence>
<dbReference type="AlphaFoldDB" id="A0A8H7YVH1"/>
<dbReference type="Proteomes" id="UP000670092">
    <property type="component" value="Unassembled WGS sequence"/>
</dbReference>
<proteinExistence type="predicted"/>
<comment type="caution">
    <text evidence="2">The sequence shown here is derived from an EMBL/GenBank/DDBJ whole genome shotgun (WGS) entry which is preliminary data.</text>
</comment>
<organism evidence="2 3">
    <name type="scientific">Ajellomyces capsulatus</name>
    <name type="common">Darling's disease fungus</name>
    <name type="synonym">Histoplasma capsulatum</name>
    <dbReference type="NCBI Taxonomy" id="5037"/>
    <lineage>
        <taxon>Eukaryota</taxon>
        <taxon>Fungi</taxon>
        <taxon>Dikarya</taxon>
        <taxon>Ascomycota</taxon>
        <taxon>Pezizomycotina</taxon>
        <taxon>Eurotiomycetes</taxon>
        <taxon>Eurotiomycetidae</taxon>
        <taxon>Onygenales</taxon>
        <taxon>Ajellomycetaceae</taxon>
        <taxon>Histoplasma</taxon>
    </lineage>
</organism>
<feature type="region of interest" description="Disordered" evidence="1">
    <location>
        <begin position="55"/>
        <end position="75"/>
    </location>
</feature>
<dbReference type="VEuPathDB" id="FungiDB:I7I52_09495"/>
<evidence type="ECO:0000313" key="2">
    <source>
        <dbReference type="EMBL" id="KAG5299244.1"/>
    </source>
</evidence>
<accession>A0A8H7YVH1</accession>
<sequence length="75" mass="8226">MASALSPRILFARSAGAPLRQVTSSSPHFEPWPVPHPQLHLLGIAKPFASRYLQREQTKTPSHGQPPCYGQIPSV</sequence>
<dbReference type="EMBL" id="JAEVHI010000002">
    <property type="protein sequence ID" value="KAG5299244.1"/>
    <property type="molecule type" value="Genomic_DNA"/>
</dbReference>
<name>A0A8H7YVH1_AJECA</name>
<evidence type="ECO:0000313" key="3">
    <source>
        <dbReference type="Proteomes" id="UP000670092"/>
    </source>
</evidence>
<gene>
    <name evidence="2" type="ORF">I7I52_09495</name>
</gene>